<evidence type="ECO:0008006" key="11">
    <source>
        <dbReference type="Google" id="ProtNLM"/>
    </source>
</evidence>
<dbReference type="Pfam" id="PF07970">
    <property type="entry name" value="COPIIcoated_ERV"/>
    <property type="match status" value="1"/>
</dbReference>
<sequence>MSLTTLKRRVGRGLSNSGLSNSKTALKSFDAYPKTIDDFAVKTSAGGLISLFSMVCIALLFLGELNHYLTTKVQDRLIIDTTLSQRLKIELDVTMHHLPCSQLGVDVMDVSGESQHEVSDNITKQRLDKNGNYISADVNDGAGLSVDGLPEQDMLDRALQRRNRGMQHAKLILPDDYCGSCYGAETEEMKCCNTCDEAQQAIKDAGIYVPDNIEQCVREGKEDHLEAGWDEGCRVRGYVEVKKVAGNIHIAPGHSAETGRAHVHDIRRFPVEKFNSSFTVHRLQFGNSYPGLINPLDGTSRVAQQGSTMFQHFLKMVPTVYEKLDGENIETNQFSYTVHERVIDVAGGDGGLPGVFFNLEMSAIKVVMTEERRSLARFLTSVCAIVGGVFTVAGLVDATIYRSSRAIQSAQNNKAN</sequence>
<evidence type="ECO:0000313" key="9">
    <source>
        <dbReference type="EMBL" id="KNC81331.1"/>
    </source>
</evidence>
<keyword evidence="4 6" id="KW-1133">Transmembrane helix</keyword>
<dbReference type="GO" id="GO:0006888">
    <property type="term" value="P:endoplasmic reticulum to Golgi vesicle-mediated transport"/>
    <property type="evidence" value="ECO:0007669"/>
    <property type="project" value="TreeGrafter"/>
</dbReference>
<keyword evidence="3 6" id="KW-0812">Transmembrane</keyword>
<evidence type="ECO:0000256" key="4">
    <source>
        <dbReference type="ARBA" id="ARBA00022989"/>
    </source>
</evidence>
<evidence type="ECO:0000256" key="1">
    <source>
        <dbReference type="ARBA" id="ARBA00004141"/>
    </source>
</evidence>
<dbReference type="OrthoDB" id="270930at2759"/>
<organism evidence="9 10">
    <name type="scientific">Sphaeroforma arctica JP610</name>
    <dbReference type="NCBI Taxonomy" id="667725"/>
    <lineage>
        <taxon>Eukaryota</taxon>
        <taxon>Ichthyosporea</taxon>
        <taxon>Ichthyophonida</taxon>
        <taxon>Sphaeroforma</taxon>
    </lineage>
</organism>
<comment type="subcellular location">
    <subcellularLocation>
        <location evidence="1">Membrane</location>
        <topology evidence="1">Multi-pass membrane protein</topology>
    </subcellularLocation>
</comment>
<feature type="transmembrane region" description="Helical" evidence="6">
    <location>
        <begin position="375"/>
        <end position="396"/>
    </location>
</feature>
<dbReference type="GO" id="GO:0016020">
    <property type="term" value="C:membrane"/>
    <property type="evidence" value="ECO:0007669"/>
    <property type="project" value="UniProtKB-SubCell"/>
</dbReference>
<feature type="domain" description="Endoplasmic reticulum vesicle transporter C-terminal" evidence="7">
    <location>
        <begin position="181"/>
        <end position="397"/>
    </location>
</feature>
<dbReference type="eggNOG" id="KOG2667">
    <property type="taxonomic scope" value="Eukaryota"/>
</dbReference>
<accession>A0A0L0FXN7</accession>
<dbReference type="AlphaFoldDB" id="A0A0L0FXN7"/>
<name>A0A0L0FXN7_9EUKA</name>
<dbReference type="GO" id="GO:0030134">
    <property type="term" value="C:COPII-coated ER to Golgi transport vesicle"/>
    <property type="evidence" value="ECO:0007669"/>
    <property type="project" value="TreeGrafter"/>
</dbReference>
<dbReference type="PANTHER" id="PTHR10984:SF25">
    <property type="entry name" value="ENDOPLASMIC RETICULUM-GOLGI INTERMEDIATE COMPARTMENT PROTEIN 3"/>
    <property type="match status" value="1"/>
</dbReference>
<evidence type="ECO:0000259" key="7">
    <source>
        <dbReference type="Pfam" id="PF07970"/>
    </source>
</evidence>
<evidence type="ECO:0000256" key="2">
    <source>
        <dbReference type="ARBA" id="ARBA00005648"/>
    </source>
</evidence>
<dbReference type="GO" id="GO:0005783">
    <property type="term" value="C:endoplasmic reticulum"/>
    <property type="evidence" value="ECO:0007669"/>
    <property type="project" value="TreeGrafter"/>
</dbReference>
<evidence type="ECO:0000259" key="8">
    <source>
        <dbReference type="Pfam" id="PF13850"/>
    </source>
</evidence>
<dbReference type="GO" id="GO:0006890">
    <property type="term" value="P:retrograde vesicle-mediated transport, Golgi to endoplasmic reticulum"/>
    <property type="evidence" value="ECO:0007669"/>
    <property type="project" value="TreeGrafter"/>
</dbReference>
<dbReference type="InterPro" id="IPR012936">
    <property type="entry name" value="Erv_C"/>
</dbReference>
<evidence type="ECO:0000256" key="5">
    <source>
        <dbReference type="ARBA" id="ARBA00023136"/>
    </source>
</evidence>
<comment type="similarity">
    <text evidence="2">Belongs to the ERGIC family.</text>
</comment>
<evidence type="ECO:0000256" key="3">
    <source>
        <dbReference type="ARBA" id="ARBA00022692"/>
    </source>
</evidence>
<dbReference type="InterPro" id="IPR039542">
    <property type="entry name" value="Erv_N"/>
</dbReference>
<dbReference type="GeneID" id="25906853"/>
<dbReference type="EMBL" id="KQ242045">
    <property type="protein sequence ID" value="KNC81331.1"/>
    <property type="molecule type" value="Genomic_DNA"/>
</dbReference>
<dbReference type="Pfam" id="PF13850">
    <property type="entry name" value="ERGIC_N"/>
    <property type="match status" value="1"/>
</dbReference>
<evidence type="ECO:0000313" key="10">
    <source>
        <dbReference type="Proteomes" id="UP000054560"/>
    </source>
</evidence>
<proteinExistence type="inferred from homology"/>
<feature type="transmembrane region" description="Helical" evidence="6">
    <location>
        <begin position="39"/>
        <end position="62"/>
    </location>
</feature>
<dbReference type="RefSeq" id="XP_014155233.1">
    <property type="nucleotide sequence ID" value="XM_014299758.1"/>
</dbReference>
<keyword evidence="10" id="KW-1185">Reference proteome</keyword>
<dbReference type="InterPro" id="IPR045888">
    <property type="entry name" value="Erv"/>
</dbReference>
<gene>
    <name evidence="9" type="ORF">SARC_06349</name>
</gene>
<keyword evidence="5 6" id="KW-0472">Membrane</keyword>
<feature type="domain" description="Endoplasmic reticulum vesicle transporter N-terminal" evidence="8">
    <location>
        <begin position="26"/>
        <end position="115"/>
    </location>
</feature>
<dbReference type="PANTHER" id="PTHR10984">
    <property type="entry name" value="ENDOPLASMIC RETICULUM-GOLGI INTERMEDIATE COMPARTMENT PROTEIN"/>
    <property type="match status" value="1"/>
</dbReference>
<dbReference type="STRING" id="667725.A0A0L0FXN7"/>
<evidence type="ECO:0000256" key="6">
    <source>
        <dbReference type="SAM" id="Phobius"/>
    </source>
</evidence>
<dbReference type="Proteomes" id="UP000054560">
    <property type="component" value="Unassembled WGS sequence"/>
</dbReference>
<protein>
    <recommendedName>
        <fullName evidence="11">Endoplasmic reticulum-Golgi intermediate compartment protein 3</fullName>
    </recommendedName>
</protein>
<reference evidence="9 10" key="1">
    <citation type="submission" date="2011-02" db="EMBL/GenBank/DDBJ databases">
        <title>The Genome Sequence of Sphaeroforma arctica JP610.</title>
        <authorList>
            <consortium name="The Broad Institute Genome Sequencing Platform"/>
            <person name="Russ C."/>
            <person name="Cuomo C."/>
            <person name="Young S.K."/>
            <person name="Zeng Q."/>
            <person name="Gargeya S."/>
            <person name="Alvarado L."/>
            <person name="Berlin A."/>
            <person name="Chapman S.B."/>
            <person name="Chen Z."/>
            <person name="Freedman E."/>
            <person name="Gellesch M."/>
            <person name="Goldberg J."/>
            <person name="Griggs A."/>
            <person name="Gujja S."/>
            <person name="Heilman E."/>
            <person name="Heiman D."/>
            <person name="Howarth C."/>
            <person name="Mehta T."/>
            <person name="Neiman D."/>
            <person name="Pearson M."/>
            <person name="Roberts A."/>
            <person name="Saif S."/>
            <person name="Shea T."/>
            <person name="Shenoy N."/>
            <person name="Sisk P."/>
            <person name="Stolte C."/>
            <person name="Sykes S."/>
            <person name="White J."/>
            <person name="Yandava C."/>
            <person name="Burger G."/>
            <person name="Gray M.W."/>
            <person name="Holland P.W.H."/>
            <person name="King N."/>
            <person name="Lang F.B.F."/>
            <person name="Roger A.J."/>
            <person name="Ruiz-Trillo I."/>
            <person name="Haas B."/>
            <person name="Nusbaum C."/>
            <person name="Birren B."/>
        </authorList>
    </citation>
    <scope>NUCLEOTIDE SEQUENCE [LARGE SCALE GENOMIC DNA]</scope>
    <source>
        <strain evidence="9 10">JP610</strain>
    </source>
</reference>